<dbReference type="GO" id="GO:0012505">
    <property type="term" value="C:endomembrane system"/>
    <property type="evidence" value="ECO:0007669"/>
    <property type="project" value="UniProtKB-ARBA"/>
</dbReference>
<reference evidence="8 9" key="2">
    <citation type="submission" date="2018-10" db="EMBL/GenBank/DDBJ databases">
        <authorList>
            <consortium name="Pathogen Informatics"/>
        </authorList>
    </citation>
    <scope>NUCLEOTIDE SEQUENCE [LARGE SCALE GENOMIC DNA]</scope>
</reference>
<gene>
    <name evidence="8" type="ORF">EVEC_LOCUS2906</name>
</gene>
<keyword evidence="3" id="KW-0813">Transport</keyword>
<evidence type="ECO:0000256" key="1">
    <source>
        <dbReference type="ARBA" id="ARBA00004141"/>
    </source>
</evidence>
<evidence type="ECO:0000256" key="5">
    <source>
        <dbReference type="ARBA" id="ARBA00022989"/>
    </source>
</evidence>
<feature type="transmembrane region" description="Helical" evidence="7">
    <location>
        <begin position="30"/>
        <end position="50"/>
    </location>
</feature>
<keyword evidence="6 7" id="KW-0472">Membrane</keyword>
<dbReference type="InterPro" id="IPR013657">
    <property type="entry name" value="SCL35B1-4/HUT1"/>
</dbReference>
<comment type="subcellular location">
    <subcellularLocation>
        <location evidence="1">Membrane</location>
        <topology evidence="1">Multi-pass membrane protein</topology>
    </subcellularLocation>
</comment>
<dbReference type="AlphaFoldDB" id="A0A0N4UZX8"/>
<evidence type="ECO:0000256" key="3">
    <source>
        <dbReference type="ARBA" id="ARBA00022448"/>
    </source>
</evidence>
<dbReference type="WBParaSite" id="EVEC_0000319801-mRNA-1">
    <property type="protein sequence ID" value="EVEC_0000319801-mRNA-1"/>
    <property type="gene ID" value="EVEC_0000319801"/>
</dbReference>
<proteinExistence type="inferred from homology"/>
<dbReference type="Proteomes" id="UP000274131">
    <property type="component" value="Unassembled WGS sequence"/>
</dbReference>
<keyword evidence="5 7" id="KW-1133">Transmembrane helix</keyword>
<evidence type="ECO:0000256" key="2">
    <source>
        <dbReference type="ARBA" id="ARBA00010694"/>
    </source>
</evidence>
<accession>A0A0N4UZX8</accession>
<sequence length="130" mass="14301">MQWLCVTNVYTLTSVTSSLNVTMVVTLRKFISLALSVIALFVFLLVHLLLRSSGQQKVGEAGLLRTASAELQHYCLSKSYKLFAATAIDGTGSSDLFTNILYKESVVLEGSRDFRCLLEILLFCILPASC</sequence>
<dbReference type="Pfam" id="PF08449">
    <property type="entry name" value="UAA"/>
    <property type="match status" value="1"/>
</dbReference>
<keyword evidence="4 7" id="KW-0812">Transmembrane</keyword>
<protein>
    <submittedName>
        <fullName evidence="10">Dolichyl-diphosphooligosaccharide--protein glycosyltransferase 48 kDa subunit</fullName>
    </submittedName>
</protein>
<evidence type="ECO:0000313" key="10">
    <source>
        <dbReference type="WBParaSite" id="EVEC_0000319801-mRNA-1"/>
    </source>
</evidence>
<organism evidence="10">
    <name type="scientific">Enterobius vermicularis</name>
    <name type="common">Human pinworm</name>
    <dbReference type="NCBI Taxonomy" id="51028"/>
    <lineage>
        <taxon>Eukaryota</taxon>
        <taxon>Metazoa</taxon>
        <taxon>Ecdysozoa</taxon>
        <taxon>Nematoda</taxon>
        <taxon>Chromadorea</taxon>
        <taxon>Rhabditida</taxon>
        <taxon>Spirurina</taxon>
        <taxon>Oxyuridomorpha</taxon>
        <taxon>Oxyuroidea</taxon>
        <taxon>Oxyuridae</taxon>
        <taxon>Enterobius</taxon>
    </lineage>
</organism>
<dbReference type="EMBL" id="UXUI01007469">
    <property type="protein sequence ID" value="VDD87763.1"/>
    <property type="molecule type" value="Genomic_DNA"/>
</dbReference>
<evidence type="ECO:0000313" key="8">
    <source>
        <dbReference type="EMBL" id="VDD87763.1"/>
    </source>
</evidence>
<dbReference type="GO" id="GO:0055085">
    <property type="term" value="P:transmembrane transport"/>
    <property type="evidence" value="ECO:0007669"/>
    <property type="project" value="InterPro"/>
</dbReference>
<dbReference type="GO" id="GO:0016020">
    <property type="term" value="C:membrane"/>
    <property type="evidence" value="ECO:0007669"/>
    <property type="project" value="UniProtKB-SubCell"/>
</dbReference>
<reference evidence="10" key="1">
    <citation type="submission" date="2017-02" db="UniProtKB">
        <authorList>
            <consortium name="WormBaseParasite"/>
        </authorList>
    </citation>
    <scope>IDENTIFICATION</scope>
</reference>
<evidence type="ECO:0000256" key="6">
    <source>
        <dbReference type="ARBA" id="ARBA00023136"/>
    </source>
</evidence>
<keyword evidence="9" id="KW-1185">Reference proteome</keyword>
<name>A0A0N4UZX8_ENTVE</name>
<comment type="similarity">
    <text evidence="2">Belongs to the nucleotide-sugar transporter family. SLC35B subfamily.</text>
</comment>
<evidence type="ECO:0000313" key="9">
    <source>
        <dbReference type="Proteomes" id="UP000274131"/>
    </source>
</evidence>
<evidence type="ECO:0000256" key="7">
    <source>
        <dbReference type="SAM" id="Phobius"/>
    </source>
</evidence>
<evidence type="ECO:0000256" key="4">
    <source>
        <dbReference type="ARBA" id="ARBA00022692"/>
    </source>
</evidence>